<sequence length="97" mass="10862">MTVYAIATLNIHDRSTYANYESGFMAVLENYDARVLSVDESPLVLEGQWTFTRTVIVEFSDADELQRWYNSDGYQAILTHRKAASDGNVVVVNGLPA</sequence>
<dbReference type="InterPro" id="IPR011008">
    <property type="entry name" value="Dimeric_a/b-barrel"/>
</dbReference>
<dbReference type="Pfam" id="PF07045">
    <property type="entry name" value="DUF1330"/>
    <property type="match status" value="1"/>
</dbReference>
<protein>
    <recommendedName>
        <fullName evidence="1">DUF1330 domain-containing protein</fullName>
    </recommendedName>
</protein>
<organism evidence="2 3">
    <name type="scientific">Symbiodinium necroappetens</name>
    <dbReference type="NCBI Taxonomy" id="1628268"/>
    <lineage>
        <taxon>Eukaryota</taxon>
        <taxon>Sar</taxon>
        <taxon>Alveolata</taxon>
        <taxon>Dinophyceae</taxon>
        <taxon>Suessiales</taxon>
        <taxon>Symbiodiniaceae</taxon>
        <taxon>Symbiodinium</taxon>
    </lineage>
</organism>
<evidence type="ECO:0000313" key="2">
    <source>
        <dbReference type="EMBL" id="CAE7565750.1"/>
    </source>
</evidence>
<dbReference type="EMBL" id="CAJNJA010026807">
    <property type="protein sequence ID" value="CAE7565750.1"/>
    <property type="molecule type" value="Genomic_DNA"/>
</dbReference>
<dbReference type="SUPFAM" id="SSF54909">
    <property type="entry name" value="Dimeric alpha+beta barrel"/>
    <property type="match status" value="1"/>
</dbReference>
<dbReference type="Gene3D" id="3.30.70.100">
    <property type="match status" value="1"/>
</dbReference>
<name>A0A812UCN4_9DINO</name>
<dbReference type="PANTHER" id="PTHR41521">
    <property type="match status" value="1"/>
</dbReference>
<comment type="caution">
    <text evidence="2">The sequence shown here is derived from an EMBL/GenBank/DDBJ whole genome shotgun (WGS) entry which is preliminary data.</text>
</comment>
<dbReference type="PANTHER" id="PTHR41521:SF4">
    <property type="entry name" value="BLR0684 PROTEIN"/>
    <property type="match status" value="1"/>
</dbReference>
<dbReference type="Proteomes" id="UP000601435">
    <property type="component" value="Unassembled WGS sequence"/>
</dbReference>
<evidence type="ECO:0000313" key="3">
    <source>
        <dbReference type="Proteomes" id="UP000601435"/>
    </source>
</evidence>
<reference evidence="2" key="1">
    <citation type="submission" date="2021-02" db="EMBL/GenBank/DDBJ databases">
        <authorList>
            <person name="Dougan E. K."/>
            <person name="Rhodes N."/>
            <person name="Thang M."/>
            <person name="Chan C."/>
        </authorList>
    </citation>
    <scope>NUCLEOTIDE SEQUENCE</scope>
</reference>
<accession>A0A812UCN4</accession>
<proteinExistence type="predicted"/>
<dbReference type="InterPro" id="IPR010753">
    <property type="entry name" value="DUF1330"/>
</dbReference>
<feature type="domain" description="DUF1330" evidence="1">
    <location>
        <begin position="2"/>
        <end position="94"/>
    </location>
</feature>
<evidence type="ECO:0000259" key="1">
    <source>
        <dbReference type="Pfam" id="PF07045"/>
    </source>
</evidence>
<dbReference type="AlphaFoldDB" id="A0A812UCN4"/>
<keyword evidence="3" id="KW-1185">Reference proteome</keyword>
<gene>
    <name evidence="2" type="ORF">SNEC2469_LOCUS16448</name>
</gene>